<keyword evidence="3 7" id="KW-0812">Transmembrane</keyword>
<keyword evidence="7" id="KW-0285">Flavoprotein</keyword>
<evidence type="ECO:0000313" key="9">
    <source>
        <dbReference type="EMBL" id="PRD55042.1"/>
    </source>
</evidence>
<comment type="cofactor">
    <cofactor evidence="7">
        <name>FMN</name>
        <dbReference type="ChEBI" id="CHEBI:58210"/>
    </cofactor>
    <text evidence="7">Binds 1 FMN per subunit.</text>
</comment>
<feature type="transmembrane region" description="Helical" evidence="7">
    <location>
        <begin position="154"/>
        <end position="173"/>
    </location>
</feature>
<keyword evidence="4 7" id="KW-1133">Transmembrane helix</keyword>
<evidence type="ECO:0000256" key="6">
    <source>
        <dbReference type="ARBA" id="ARBA00023136"/>
    </source>
</evidence>
<dbReference type="RefSeq" id="WP_105733272.1">
    <property type="nucleotide sequence ID" value="NZ_PVBT01000002.1"/>
</dbReference>
<name>A0A2S9JPN9_9HYPH</name>
<evidence type="ECO:0000256" key="3">
    <source>
        <dbReference type="ARBA" id="ARBA00022692"/>
    </source>
</evidence>
<dbReference type="Proteomes" id="UP000238563">
    <property type="component" value="Unassembled WGS sequence"/>
</dbReference>
<evidence type="ECO:0000256" key="4">
    <source>
        <dbReference type="ARBA" id="ARBA00022989"/>
    </source>
</evidence>
<dbReference type="GO" id="GO:0009055">
    <property type="term" value="F:electron transfer activity"/>
    <property type="evidence" value="ECO:0007669"/>
    <property type="project" value="UniProtKB-UniRule"/>
</dbReference>
<reference evidence="9 10" key="1">
    <citation type="submission" date="2018-02" db="EMBL/GenBank/DDBJ databases">
        <title>The draft genome of Phyllobacterium myrsinacearum DSM5892.</title>
        <authorList>
            <person name="Li L."/>
            <person name="Liu L."/>
            <person name="Zhang X."/>
            <person name="Wang T."/>
        </authorList>
    </citation>
    <scope>NUCLEOTIDE SEQUENCE [LARGE SCALE GENOMIC DNA]</scope>
    <source>
        <strain evidence="9 10">DSM 5892</strain>
    </source>
</reference>
<sequence length="221" mass="25021">MAVMFTGTRHWKGASVWLLYIIGLTPGVWYFYLGATDSLGANPVKAFEQLLGLWTVRFLILTLAVSPARELFGLNFIRYRRALGLLCFYYALVHLSVYVVFDQPPILSVILADILKRPFIMLGMAAFLLLVPLAATSNAFSIRRLGKNWLRLHRLIYAATVCGGIHFALSTKVLSGEQYFYLALIVLMLGYRLLRPILKRRRRASNSAQRYQSRTNSALGN</sequence>
<dbReference type="EMBL" id="PVBT01000002">
    <property type="protein sequence ID" value="PRD55042.1"/>
    <property type="molecule type" value="Genomic_DNA"/>
</dbReference>
<dbReference type="AlphaFoldDB" id="A0A2S9JPN9"/>
<dbReference type="NCBIfam" id="NF003833">
    <property type="entry name" value="PRK05419.1-5"/>
    <property type="match status" value="1"/>
</dbReference>
<keyword evidence="2 7" id="KW-0813">Transport</keyword>
<dbReference type="InterPro" id="IPR013130">
    <property type="entry name" value="Fe3_Rdtase_TM_dom"/>
</dbReference>
<dbReference type="GO" id="GO:0030091">
    <property type="term" value="P:protein repair"/>
    <property type="evidence" value="ECO:0007669"/>
    <property type="project" value="UniProtKB-UniRule"/>
</dbReference>
<evidence type="ECO:0000256" key="7">
    <source>
        <dbReference type="HAMAP-Rule" id="MF_01207"/>
    </source>
</evidence>
<comment type="similarity">
    <text evidence="7">Belongs to the MsrQ family.</text>
</comment>
<feature type="transmembrane region" description="Helical" evidence="7">
    <location>
        <begin position="121"/>
        <end position="142"/>
    </location>
</feature>
<comment type="subcellular location">
    <subcellularLocation>
        <location evidence="7">Cell membrane</location>
        <topology evidence="7">Multi-pass membrane protein</topology>
    </subcellularLocation>
    <subcellularLocation>
        <location evidence="1">Membrane</location>
        <topology evidence="1">Multi-pass membrane protein</topology>
    </subcellularLocation>
</comment>
<dbReference type="InterPro" id="IPR022837">
    <property type="entry name" value="MsrQ-like"/>
</dbReference>
<keyword evidence="5 7" id="KW-0408">Iron</keyword>
<comment type="caution">
    <text evidence="9">The sequence shown here is derived from an EMBL/GenBank/DDBJ whole genome shotgun (WGS) entry which is preliminary data.</text>
</comment>
<protein>
    <recommendedName>
        <fullName evidence="7">Protein-methionine-sulfoxide reductase heme-binding subunit MsrQ</fullName>
    </recommendedName>
    <alternativeName>
        <fullName evidence="7">Flavocytochrome MsrQ</fullName>
    </alternativeName>
</protein>
<evidence type="ECO:0000259" key="8">
    <source>
        <dbReference type="Pfam" id="PF01794"/>
    </source>
</evidence>
<keyword evidence="6 7" id="KW-0472">Membrane</keyword>
<keyword evidence="7" id="KW-0349">Heme</keyword>
<comment type="cofactor">
    <cofactor evidence="7">
        <name>heme b</name>
        <dbReference type="ChEBI" id="CHEBI:60344"/>
    </cofactor>
    <text evidence="7">Binds 1 heme b (iron(II)-protoporphyrin IX) group per subunit.</text>
</comment>
<dbReference type="OrthoDB" id="9788328at2"/>
<feature type="domain" description="Ferric oxidoreductase" evidence="8">
    <location>
        <begin position="52"/>
        <end position="162"/>
    </location>
</feature>
<dbReference type="GO" id="GO:0020037">
    <property type="term" value="F:heme binding"/>
    <property type="evidence" value="ECO:0007669"/>
    <property type="project" value="UniProtKB-UniRule"/>
</dbReference>
<dbReference type="HAMAP" id="MF_01207">
    <property type="entry name" value="MsrQ"/>
    <property type="match status" value="1"/>
</dbReference>
<dbReference type="GO" id="GO:0046872">
    <property type="term" value="F:metal ion binding"/>
    <property type="evidence" value="ECO:0007669"/>
    <property type="project" value="UniProtKB-KW"/>
</dbReference>
<comment type="subunit">
    <text evidence="7">Heterodimer of a catalytic subunit (MsrP) and a heme-binding subunit (MsrQ).</text>
</comment>
<dbReference type="PANTHER" id="PTHR36964:SF1">
    <property type="entry name" value="PROTEIN-METHIONINE-SULFOXIDE REDUCTASE HEME-BINDING SUBUNIT MSRQ"/>
    <property type="match status" value="1"/>
</dbReference>
<keyword evidence="7" id="KW-0288">FMN</keyword>
<organism evidence="9 10">
    <name type="scientific">Phyllobacterium myrsinacearum</name>
    <dbReference type="NCBI Taxonomy" id="28101"/>
    <lineage>
        <taxon>Bacteria</taxon>
        <taxon>Pseudomonadati</taxon>
        <taxon>Pseudomonadota</taxon>
        <taxon>Alphaproteobacteria</taxon>
        <taxon>Hyphomicrobiales</taxon>
        <taxon>Phyllobacteriaceae</taxon>
        <taxon>Phyllobacterium</taxon>
    </lineage>
</organism>
<feature type="transmembrane region" description="Helical" evidence="7">
    <location>
        <begin position="83"/>
        <end position="101"/>
    </location>
</feature>
<evidence type="ECO:0000256" key="2">
    <source>
        <dbReference type="ARBA" id="ARBA00022448"/>
    </source>
</evidence>
<evidence type="ECO:0000256" key="5">
    <source>
        <dbReference type="ARBA" id="ARBA00023004"/>
    </source>
</evidence>
<comment type="function">
    <text evidence="7">Part of the MsrPQ system that repairs oxidized periplasmic proteins containing methionine sulfoxide residues (Met-O), using respiratory chain electrons. Thus protects these proteins from oxidative-stress damage caused by reactive species of oxygen and chlorine generated by the host defense mechanisms. MsrPQ is essential for the maintenance of envelope integrity under bleach stress, rescuing a wide series of structurally unrelated periplasmic proteins from methionine oxidation. MsrQ provides electrons for reduction to the reductase catalytic subunit MsrP, using the quinone pool of the respiratory chain.</text>
</comment>
<keyword evidence="10" id="KW-1185">Reference proteome</keyword>
<dbReference type="Pfam" id="PF01794">
    <property type="entry name" value="Ferric_reduct"/>
    <property type="match status" value="1"/>
</dbReference>
<accession>A0A2S9JPN9</accession>
<dbReference type="GO" id="GO:0005886">
    <property type="term" value="C:plasma membrane"/>
    <property type="evidence" value="ECO:0007669"/>
    <property type="project" value="UniProtKB-SubCell"/>
</dbReference>
<dbReference type="GO" id="GO:0010181">
    <property type="term" value="F:FMN binding"/>
    <property type="evidence" value="ECO:0007669"/>
    <property type="project" value="UniProtKB-UniRule"/>
</dbReference>
<dbReference type="PANTHER" id="PTHR36964">
    <property type="entry name" value="PROTEIN-METHIONINE-SULFOXIDE REDUCTASE HEME-BINDING SUBUNIT MSRQ"/>
    <property type="match status" value="1"/>
</dbReference>
<keyword evidence="7" id="KW-0479">Metal-binding</keyword>
<keyword evidence="7" id="KW-1003">Cell membrane</keyword>
<feature type="transmembrane region" description="Helical" evidence="7">
    <location>
        <begin position="52"/>
        <end position="71"/>
    </location>
</feature>
<proteinExistence type="inferred from homology"/>
<feature type="transmembrane region" description="Helical" evidence="7">
    <location>
        <begin position="14"/>
        <end position="32"/>
    </location>
</feature>
<evidence type="ECO:0000256" key="1">
    <source>
        <dbReference type="ARBA" id="ARBA00004141"/>
    </source>
</evidence>
<dbReference type="GO" id="GO:0016679">
    <property type="term" value="F:oxidoreductase activity, acting on diphenols and related substances as donors"/>
    <property type="evidence" value="ECO:0007669"/>
    <property type="project" value="TreeGrafter"/>
</dbReference>
<keyword evidence="7" id="KW-0249">Electron transport</keyword>
<feature type="transmembrane region" description="Helical" evidence="7">
    <location>
        <begin position="179"/>
        <end position="194"/>
    </location>
</feature>
<evidence type="ECO:0000313" key="10">
    <source>
        <dbReference type="Proteomes" id="UP000238563"/>
    </source>
</evidence>
<gene>
    <name evidence="7" type="primary">msrQ</name>
    <name evidence="9" type="ORF">C5750_07560</name>
</gene>